<evidence type="ECO:0000259" key="9">
    <source>
        <dbReference type="PROSITE" id="PS50089"/>
    </source>
</evidence>
<keyword evidence="6 8" id="KW-0443">Lipid metabolism</keyword>
<protein>
    <recommendedName>
        <fullName evidence="13">Patatin</fullName>
    </recommendedName>
</protein>
<sequence length="952" mass="105874">MKPSPWITFDASPSGNTLTYHELGLTSLSGTGSSVVRNSCRPSFVTFVGRRSKTILLNGLLGDDIAVPVHKEVFLWSLSRYNGCAPLIVIDCGMQNSHLQPQNPALTYSIPATSWPLPKVQNINATLCGRIFSPFSSVICCFVSDLGGPRAAAKWLADFATAAAAPDLPTVPRILLVVETTSDTFDERVAANKATMLLVEAMQNNSESQDKHPKRLGIGDIEVLGLQSCKSTTARARAFKRRLLAMSDASMDERASKFTQFSYTHFQALTKQALSHMSSDSTTDFHFASASRPRGFTTNILEACLTDFLNQMPSQAWLWHFAAPLIASALLLSSYPPNAHTAIASYTMHREIQRKFVSAVLHEFRVIFAKYEDGAQPASDVHREVLNANHTHLADLKSHRSCFCCFSRMPEKVLPCSHALCDPCIRIFGRRSRSERNTYELPECVLCGVNYKNSIFRFVPPTAGVRVLSVDGGGVRGVIPLTFLQHLDSLLAPFGCAAKDNFDFVCGTSAGGLVVIGMFLLQWSAAESIQRFEQVAAKTFGKRKALISRAIQLVVAYVEDGQYSLAAVQEAFRKTFDSPLQMFNPLRNDTKVAVTTTAVNDSLPWLFTNYNGGKRPDDIGYDVVRAEKAQDDITVSDAACCTSAAPWFFKPQAVRSLGIFQDGGLQHNNPASIAQWEARFMWPAKPYPDFALSLGTGTSADAVDLGITNSRFYVRLFKSFMRNLNGEDAWKRFYNSLDLNIRHRYQRLNVQFTGPEPSLDDALQIPNLKAITTRKIQDDGVTITAVLDLMLASMFYFELDALPKLEGGSYLCLGYIYCRLDLPREGLRYLYEQLLKTSSWFLVQGNPIRCIQTIPKGLPPFKRRITFRAETMEDVIAFSIRGITSTPRLISGFPTTLAKLINDQNLERPFGTIDHMTCEKPLPAIPLKRPSVSEPYEHKYSSKRMRVKQGFI</sequence>
<dbReference type="CDD" id="cd07199">
    <property type="entry name" value="Pat17_PNPLA8_PNPLA9_like"/>
    <property type="match status" value="1"/>
</dbReference>
<accession>B2WPJ8</accession>
<dbReference type="PROSITE" id="PS00518">
    <property type="entry name" value="ZF_RING_1"/>
    <property type="match status" value="1"/>
</dbReference>
<gene>
    <name evidence="11" type="ORF">PTRG_11949</name>
</gene>
<evidence type="ECO:0000256" key="6">
    <source>
        <dbReference type="ARBA" id="ARBA00023098"/>
    </source>
</evidence>
<name>B2WPJ8_PYRTR</name>
<feature type="short sequence motif" description="GXSXG" evidence="8">
    <location>
        <begin position="507"/>
        <end position="511"/>
    </location>
</feature>
<feature type="short sequence motif" description="DGA/G" evidence="8">
    <location>
        <begin position="662"/>
        <end position="664"/>
    </location>
</feature>
<evidence type="ECO:0000256" key="5">
    <source>
        <dbReference type="ARBA" id="ARBA00022963"/>
    </source>
</evidence>
<feature type="domain" description="RING-type" evidence="9">
    <location>
        <begin position="402"/>
        <end position="447"/>
    </location>
</feature>
<evidence type="ECO:0000256" key="3">
    <source>
        <dbReference type="ARBA" id="ARBA00022801"/>
    </source>
</evidence>
<evidence type="ECO:0000256" key="2">
    <source>
        <dbReference type="ARBA" id="ARBA00022771"/>
    </source>
</evidence>
<keyword evidence="4" id="KW-0862">Zinc</keyword>
<dbReference type="Pfam" id="PF01734">
    <property type="entry name" value="Patatin"/>
    <property type="match status" value="1"/>
</dbReference>
<dbReference type="GO" id="GO:0019369">
    <property type="term" value="P:arachidonate metabolic process"/>
    <property type="evidence" value="ECO:0007669"/>
    <property type="project" value="TreeGrafter"/>
</dbReference>
<dbReference type="HOGENOM" id="CLU_003059_1_1_1"/>
<dbReference type="Proteomes" id="UP000001471">
    <property type="component" value="Unassembled WGS sequence"/>
</dbReference>
<proteinExistence type="predicted"/>
<feature type="domain" description="PNPLA" evidence="10">
    <location>
        <begin position="468"/>
        <end position="675"/>
    </location>
</feature>
<dbReference type="InterPro" id="IPR016035">
    <property type="entry name" value="Acyl_Trfase/lysoPLipase"/>
</dbReference>
<keyword evidence="2 7" id="KW-0863">Zinc-finger</keyword>
<organism evidence="11 12">
    <name type="scientific">Pyrenophora tritici-repentis (strain Pt-1C-BFP)</name>
    <name type="common">Wheat tan spot fungus</name>
    <name type="synonym">Drechslera tritici-repentis</name>
    <dbReference type="NCBI Taxonomy" id="426418"/>
    <lineage>
        <taxon>Eukaryota</taxon>
        <taxon>Fungi</taxon>
        <taxon>Dikarya</taxon>
        <taxon>Ascomycota</taxon>
        <taxon>Pezizomycotina</taxon>
        <taxon>Dothideomycetes</taxon>
        <taxon>Pleosporomycetidae</taxon>
        <taxon>Pleosporales</taxon>
        <taxon>Pleosporineae</taxon>
        <taxon>Pleosporaceae</taxon>
        <taxon>Pyrenophora</taxon>
    </lineage>
</organism>
<feature type="short sequence motif" description="GXGXXG" evidence="8">
    <location>
        <begin position="472"/>
        <end position="477"/>
    </location>
</feature>
<reference evidence="12" key="1">
    <citation type="journal article" date="2013" name="G3 (Bethesda)">
        <title>Comparative genomics of a plant-pathogenic fungus, Pyrenophora tritici-repentis, reveals transduplication and the impact of repeat elements on pathogenicity and population divergence.</title>
        <authorList>
            <person name="Manning V.A."/>
            <person name="Pandelova I."/>
            <person name="Dhillon B."/>
            <person name="Wilhelm L.J."/>
            <person name="Goodwin S.B."/>
            <person name="Berlin A.M."/>
            <person name="Figueroa M."/>
            <person name="Freitag M."/>
            <person name="Hane J.K."/>
            <person name="Henrissat B."/>
            <person name="Holman W.H."/>
            <person name="Kodira C.D."/>
            <person name="Martin J."/>
            <person name="Oliver R.P."/>
            <person name="Robbertse B."/>
            <person name="Schackwitz W."/>
            <person name="Schwartz D.C."/>
            <person name="Spatafora J.W."/>
            <person name="Turgeon B.G."/>
            <person name="Yandava C."/>
            <person name="Young S."/>
            <person name="Zhou S."/>
            <person name="Zeng Q."/>
            <person name="Grigoriev I.V."/>
            <person name="Ma L.-J."/>
            <person name="Ciuffetti L.M."/>
        </authorList>
    </citation>
    <scope>NUCLEOTIDE SEQUENCE [LARGE SCALE GENOMIC DNA]</scope>
    <source>
        <strain evidence="12">Pt-1C-BFP</strain>
    </source>
</reference>
<evidence type="ECO:0000313" key="11">
    <source>
        <dbReference type="EMBL" id="EDU46064.1"/>
    </source>
</evidence>
<keyword evidence="5 8" id="KW-0442">Lipid degradation</keyword>
<evidence type="ECO:0000256" key="1">
    <source>
        <dbReference type="ARBA" id="ARBA00022723"/>
    </source>
</evidence>
<keyword evidence="1" id="KW-0479">Metal-binding</keyword>
<dbReference type="GO" id="GO:0008270">
    <property type="term" value="F:zinc ion binding"/>
    <property type="evidence" value="ECO:0007669"/>
    <property type="project" value="UniProtKB-KW"/>
</dbReference>
<dbReference type="STRING" id="426418.B2WPJ8"/>
<evidence type="ECO:0000259" key="10">
    <source>
        <dbReference type="PROSITE" id="PS51635"/>
    </source>
</evidence>
<dbReference type="eggNOG" id="KOG4231">
    <property type="taxonomic scope" value="Eukaryota"/>
</dbReference>
<dbReference type="OMA" id="AACCTSA"/>
<dbReference type="GO" id="GO:0016042">
    <property type="term" value="P:lipid catabolic process"/>
    <property type="evidence" value="ECO:0007669"/>
    <property type="project" value="UniProtKB-UniRule"/>
</dbReference>
<evidence type="ECO:0000256" key="4">
    <source>
        <dbReference type="ARBA" id="ARBA00022833"/>
    </source>
</evidence>
<dbReference type="PANTHER" id="PTHR24185">
    <property type="entry name" value="CALCIUM-INDEPENDENT PHOSPHOLIPASE A2-GAMMA"/>
    <property type="match status" value="1"/>
</dbReference>
<dbReference type="OrthoDB" id="194358at2759"/>
<dbReference type="InterPro" id="IPR017907">
    <property type="entry name" value="Znf_RING_CS"/>
</dbReference>
<dbReference type="InterPro" id="IPR002641">
    <property type="entry name" value="PNPLA_dom"/>
</dbReference>
<dbReference type="GO" id="GO:0046486">
    <property type="term" value="P:glycerolipid metabolic process"/>
    <property type="evidence" value="ECO:0007669"/>
    <property type="project" value="UniProtKB-ARBA"/>
</dbReference>
<dbReference type="PANTHER" id="PTHR24185:SF1">
    <property type="entry name" value="CALCIUM-INDEPENDENT PHOSPHOLIPASE A2-GAMMA"/>
    <property type="match status" value="1"/>
</dbReference>
<feature type="active site" description="Nucleophile" evidence="8">
    <location>
        <position position="509"/>
    </location>
</feature>
<dbReference type="PROSITE" id="PS51635">
    <property type="entry name" value="PNPLA"/>
    <property type="match status" value="1"/>
</dbReference>
<dbReference type="GO" id="GO:0047499">
    <property type="term" value="F:calcium-independent phospholipase A2 activity"/>
    <property type="evidence" value="ECO:0007669"/>
    <property type="project" value="TreeGrafter"/>
</dbReference>
<dbReference type="AlphaFoldDB" id="B2WPJ8"/>
<dbReference type="GO" id="GO:0016020">
    <property type="term" value="C:membrane"/>
    <property type="evidence" value="ECO:0007669"/>
    <property type="project" value="TreeGrafter"/>
</dbReference>
<dbReference type="Gene3D" id="3.40.1090.10">
    <property type="entry name" value="Cytosolic phospholipase A2 catalytic domain"/>
    <property type="match status" value="1"/>
</dbReference>
<evidence type="ECO:0000256" key="8">
    <source>
        <dbReference type="PROSITE-ProRule" id="PRU01161"/>
    </source>
</evidence>
<dbReference type="InterPro" id="IPR001841">
    <property type="entry name" value="Znf_RING"/>
</dbReference>
<dbReference type="PROSITE" id="PS50089">
    <property type="entry name" value="ZF_RING_2"/>
    <property type="match status" value="1"/>
</dbReference>
<dbReference type="EMBL" id="DS231637">
    <property type="protein sequence ID" value="EDU46064.1"/>
    <property type="molecule type" value="Genomic_DNA"/>
</dbReference>
<evidence type="ECO:0000256" key="7">
    <source>
        <dbReference type="PROSITE-ProRule" id="PRU00175"/>
    </source>
</evidence>
<feature type="active site" description="Proton acceptor" evidence="8">
    <location>
        <position position="662"/>
    </location>
</feature>
<dbReference type="InParanoid" id="B2WPJ8"/>
<dbReference type="SUPFAM" id="SSF52151">
    <property type="entry name" value="FabD/lysophospholipase-like"/>
    <property type="match status" value="1"/>
</dbReference>
<keyword evidence="3 8" id="KW-0378">Hydrolase</keyword>
<evidence type="ECO:0008006" key="13">
    <source>
        <dbReference type="Google" id="ProtNLM"/>
    </source>
</evidence>
<evidence type="ECO:0000313" key="12">
    <source>
        <dbReference type="Proteomes" id="UP000001471"/>
    </source>
</evidence>